<name>B8MLR3_TALSN</name>
<dbReference type="Gene3D" id="3.40.30.10">
    <property type="entry name" value="Glutaredoxin"/>
    <property type="match status" value="1"/>
</dbReference>
<dbReference type="eggNOG" id="KOG1181">
    <property type="taxonomic scope" value="Eukaryota"/>
</dbReference>
<dbReference type="STRING" id="441959.B8MLR3"/>
<protein>
    <submittedName>
        <fullName evidence="2">Uncharacterized protein</fullName>
    </submittedName>
</protein>
<feature type="region of interest" description="Disordered" evidence="1">
    <location>
        <begin position="305"/>
        <end position="375"/>
    </location>
</feature>
<dbReference type="SUPFAM" id="SSF52833">
    <property type="entry name" value="Thioredoxin-like"/>
    <property type="match status" value="1"/>
</dbReference>
<keyword evidence="3" id="KW-1185">Reference proteome</keyword>
<dbReference type="PROSITE" id="PS51354">
    <property type="entry name" value="GLUTAREDOXIN_2"/>
    <property type="match status" value="1"/>
</dbReference>
<evidence type="ECO:0000313" key="3">
    <source>
        <dbReference type="Proteomes" id="UP000001745"/>
    </source>
</evidence>
<sequence>MADTTLYLYTSLTAGSSHIITATSRLETILKANKIPFQAIDVATDDAARRLWGRYSKGRKLPGLVKYKTIIGDLEQIEEWNEYGELKAEIGAIKDPNDFSSDSQKKEVEVPKPAPVATTTNKSSEPSAPRVQIQNPPVNENKEDQRTLALRLAGEEAAAKAKDNARSKLGSKPATTEADGKAPTSGPETKGTESAVVLRQKDEEEKKPNESFTSDNREKTTTKDSVSHSTPTSSPAGRRSSVVPEIIPPSQLKRPSLADEVAAVSSANFHADNAELLGLVGHHRGSIISATTEDEQEKVRKDIRASISEAPADGDIDALRKTAVEREGDTIFEDEEESEEKEEKSVVPAAREEKQEDTKNQDPMDASKAGVSVAD</sequence>
<feature type="compositionally biased region" description="Acidic residues" evidence="1">
    <location>
        <begin position="330"/>
        <end position="340"/>
    </location>
</feature>
<reference evidence="3" key="1">
    <citation type="journal article" date="2015" name="Genome Announc.">
        <title>Genome sequence of the AIDS-associated pathogen Penicillium marneffei (ATCC18224) and its near taxonomic relative Talaromyces stipitatus (ATCC10500).</title>
        <authorList>
            <person name="Nierman W.C."/>
            <person name="Fedorova-Abrams N.D."/>
            <person name="Andrianopoulos A."/>
        </authorList>
    </citation>
    <scope>NUCLEOTIDE SEQUENCE [LARGE SCALE GENOMIC DNA]</scope>
    <source>
        <strain evidence="3">ATCC 10500 / CBS 375.48 / QM 6759 / NRRL 1006</strain>
    </source>
</reference>
<dbReference type="InParanoid" id="B8MLR3"/>
<feature type="compositionally biased region" description="Basic and acidic residues" evidence="1">
    <location>
        <begin position="199"/>
        <end position="226"/>
    </location>
</feature>
<dbReference type="InterPro" id="IPR036249">
    <property type="entry name" value="Thioredoxin-like_sf"/>
</dbReference>
<organism evidence="2 3">
    <name type="scientific">Talaromyces stipitatus (strain ATCC 10500 / CBS 375.48 / QM 6759 / NRRL 1006)</name>
    <name type="common">Penicillium stipitatum</name>
    <dbReference type="NCBI Taxonomy" id="441959"/>
    <lineage>
        <taxon>Eukaryota</taxon>
        <taxon>Fungi</taxon>
        <taxon>Dikarya</taxon>
        <taxon>Ascomycota</taxon>
        <taxon>Pezizomycotina</taxon>
        <taxon>Eurotiomycetes</taxon>
        <taxon>Eurotiomycetidae</taxon>
        <taxon>Eurotiales</taxon>
        <taxon>Trichocomaceae</taxon>
        <taxon>Talaromyces</taxon>
        <taxon>Talaromyces sect. Talaromyces</taxon>
    </lineage>
</organism>
<feature type="region of interest" description="Disordered" evidence="1">
    <location>
        <begin position="155"/>
        <end position="254"/>
    </location>
</feature>
<evidence type="ECO:0000256" key="1">
    <source>
        <dbReference type="SAM" id="MobiDB-lite"/>
    </source>
</evidence>
<feature type="compositionally biased region" description="Polar residues" evidence="1">
    <location>
        <begin position="117"/>
        <end position="138"/>
    </location>
</feature>
<dbReference type="VEuPathDB" id="FungiDB:TSTA_098900"/>
<proteinExistence type="predicted"/>
<dbReference type="EMBL" id="EQ962658">
    <property type="protein sequence ID" value="EED13635.1"/>
    <property type="molecule type" value="Genomic_DNA"/>
</dbReference>
<dbReference type="Proteomes" id="UP000001745">
    <property type="component" value="Unassembled WGS sequence"/>
</dbReference>
<dbReference type="AlphaFoldDB" id="B8MLR3"/>
<gene>
    <name evidence="2" type="ORF">TSTA_098900</name>
</gene>
<dbReference type="OMA" id="GMVQHHR"/>
<feature type="compositionally biased region" description="Basic and acidic residues" evidence="1">
    <location>
        <begin position="155"/>
        <end position="166"/>
    </location>
</feature>
<feature type="region of interest" description="Disordered" evidence="1">
    <location>
        <begin position="94"/>
        <end position="142"/>
    </location>
</feature>
<feature type="compositionally biased region" description="Basic and acidic residues" evidence="1">
    <location>
        <begin position="317"/>
        <end position="329"/>
    </location>
</feature>
<dbReference type="HOGENOM" id="CLU_033575_0_0_1"/>
<dbReference type="PhylomeDB" id="B8MLR3"/>
<evidence type="ECO:0000313" key="2">
    <source>
        <dbReference type="EMBL" id="EED13635.1"/>
    </source>
</evidence>
<accession>B8MLR3</accession>
<dbReference type="OrthoDB" id="9932926at2759"/>
<dbReference type="GeneID" id="8099718"/>
<dbReference type="RefSeq" id="XP_002485873.1">
    <property type="nucleotide sequence ID" value="XM_002485828.1"/>
</dbReference>
<feature type="compositionally biased region" description="Basic and acidic residues" evidence="1">
    <location>
        <begin position="341"/>
        <end position="362"/>
    </location>
</feature>